<dbReference type="AlphaFoldDB" id="A0A1H4MC72"/>
<dbReference type="RefSeq" id="WP_007009672.1">
    <property type="nucleotide sequence ID" value="NZ_FNSL01000001.1"/>
</dbReference>
<dbReference type="GO" id="GO:0016853">
    <property type="term" value="F:isomerase activity"/>
    <property type="evidence" value="ECO:0007669"/>
    <property type="project" value="UniProtKB-KW"/>
</dbReference>
<name>A0A1H4MC72_9HYPH</name>
<dbReference type="SUPFAM" id="SSF54427">
    <property type="entry name" value="NTF2-like"/>
    <property type="match status" value="1"/>
</dbReference>
<evidence type="ECO:0000313" key="2">
    <source>
        <dbReference type="EMBL" id="SEB80619.1"/>
    </source>
</evidence>
<dbReference type="EMBL" id="FNSL01000001">
    <property type="protein sequence ID" value="SEB80619.1"/>
    <property type="molecule type" value="Genomic_DNA"/>
</dbReference>
<reference evidence="3" key="1">
    <citation type="submission" date="2016-10" db="EMBL/GenBank/DDBJ databases">
        <authorList>
            <person name="Varghese N."/>
            <person name="Submissions S."/>
        </authorList>
    </citation>
    <scope>NUCLEOTIDE SEQUENCE [LARGE SCALE GENOMIC DNA]</scope>
    <source>
        <strain evidence="3">ES.061</strain>
    </source>
</reference>
<sequence length="138" mass="14839">MHEQNIIEKFLAALKAGDVDAACAFVAADAVFIGVRAEAKPSVPPYGARRGHEGFRAFLAALGNTFSNQSLTVEHLGAGEGVAFASGQLDHTVASTGKRFFSEWVLRCRVRDGKIAHYQFCEDSARLEEALSAHMEAA</sequence>
<dbReference type="InterPro" id="IPR032710">
    <property type="entry name" value="NTF2-like_dom_sf"/>
</dbReference>
<accession>A0A1H4MC72</accession>
<dbReference type="Pfam" id="PF12680">
    <property type="entry name" value="SnoaL_2"/>
    <property type="match status" value="1"/>
</dbReference>
<keyword evidence="3" id="KW-1185">Reference proteome</keyword>
<dbReference type="InterPro" id="IPR037401">
    <property type="entry name" value="SnoaL-like"/>
</dbReference>
<keyword evidence="2" id="KW-0413">Isomerase</keyword>
<dbReference type="Proteomes" id="UP000199064">
    <property type="component" value="Unassembled WGS sequence"/>
</dbReference>
<dbReference type="Gene3D" id="3.10.450.50">
    <property type="match status" value="1"/>
</dbReference>
<evidence type="ECO:0000313" key="3">
    <source>
        <dbReference type="Proteomes" id="UP000199064"/>
    </source>
</evidence>
<proteinExistence type="predicted"/>
<evidence type="ECO:0000259" key="1">
    <source>
        <dbReference type="Pfam" id="PF12680"/>
    </source>
</evidence>
<protein>
    <submittedName>
        <fullName evidence="2">Ketosteroid isomerase-related protein</fullName>
    </submittedName>
</protein>
<feature type="domain" description="SnoaL-like" evidence="1">
    <location>
        <begin position="7"/>
        <end position="118"/>
    </location>
</feature>
<gene>
    <name evidence="2" type="ORF">SAMN05216452_3248</name>
</gene>
<organism evidence="2 3">
    <name type="scientific">Nitratireductor aquibiodomus</name>
    <dbReference type="NCBI Taxonomy" id="204799"/>
    <lineage>
        <taxon>Bacteria</taxon>
        <taxon>Pseudomonadati</taxon>
        <taxon>Pseudomonadota</taxon>
        <taxon>Alphaproteobacteria</taxon>
        <taxon>Hyphomicrobiales</taxon>
        <taxon>Phyllobacteriaceae</taxon>
        <taxon>Nitratireductor</taxon>
    </lineage>
</organism>